<dbReference type="InterPro" id="IPR012910">
    <property type="entry name" value="Plug_dom"/>
</dbReference>
<dbReference type="Gene3D" id="2.170.130.10">
    <property type="entry name" value="TonB-dependent receptor, plug domain"/>
    <property type="match status" value="1"/>
</dbReference>
<evidence type="ECO:0000256" key="2">
    <source>
        <dbReference type="ARBA" id="ARBA00022448"/>
    </source>
</evidence>
<dbReference type="InterPro" id="IPR036942">
    <property type="entry name" value="Beta-barrel_TonB_sf"/>
</dbReference>
<evidence type="ECO:0000256" key="6">
    <source>
        <dbReference type="ARBA" id="ARBA00023237"/>
    </source>
</evidence>
<keyword evidence="6 7" id="KW-0998">Cell outer membrane</keyword>
<keyword evidence="2 7" id="KW-0813">Transport</keyword>
<name>A0A2S1LIQ5_9FLAO</name>
<dbReference type="Pfam" id="PF13715">
    <property type="entry name" value="CarbopepD_reg_2"/>
    <property type="match status" value="1"/>
</dbReference>
<evidence type="ECO:0000313" key="10">
    <source>
        <dbReference type="Proteomes" id="UP000244527"/>
    </source>
</evidence>
<comment type="subcellular location">
    <subcellularLocation>
        <location evidence="1 7">Cell outer membrane</location>
        <topology evidence="1 7">Multi-pass membrane protein</topology>
    </subcellularLocation>
</comment>
<dbReference type="SUPFAM" id="SSF56935">
    <property type="entry name" value="Porins"/>
    <property type="match status" value="1"/>
</dbReference>
<dbReference type="RefSeq" id="WP_108742494.1">
    <property type="nucleotide sequence ID" value="NZ_CP020918.1"/>
</dbReference>
<organism evidence="9 10">
    <name type="scientific">Flavobacterium faecale</name>
    <dbReference type="NCBI Taxonomy" id="1355330"/>
    <lineage>
        <taxon>Bacteria</taxon>
        <taxon>Pseudomonadati</taxon>
        <taxon>Bacteroidota</taxon>
        <taxon>Flavobacteriia</taxon>
        <taxon>Flavobacteriales</taxon>
        <taxon>Flavobacteriaceae</taxon>
        <taxon>Flavobacterium</taxon>
    </lineage>
</organism>
<comment type="similarity">
    <text evidence="7">Belongs to the TonB-dependent receptor family.</text>
</comment>
<evidence type="ECO:0000313" key="9">
    <source>
        <dbReference type="EMBL" id="AWG23597.1"/>
    </source>
</evidence>
<evidence type="ECO:0000259" key="8">
    <source>
        <dbReference type="Pfam" id="PF07715"/>
    </source>
</evidence>
<dbReference type="AlphaFoldDB" id="A0A2S1LIQ5"/>
<keyword evidence="3 7" id="KW-1134">Transmembrane beta strand</keyword>
<dbReference type="SUPFAM" id="SSF49464">
    <property type="entry name" value="Carboxypeptidase regulatory domain-like"/>
    <property type="match status" value="1"/>
</dbReference>
<gene>
    <name evidence="9" type="ORF">FFWV33_07425</name>
</gene>
<proteinExistence type="inferred from homology"/>
<dbReference type="InterPro" id="IPR023997">
    <property type="entry name" value="TonB-dep_OMP_SusC/RagA_CS"/>
</dbReference>
<dbReference type="InterPro" id="IPR023996">
    <property type="entry name" value="TonB-dep_OMP_SusC/RagA"/>
</dbReference>
<dbReference type="EMBL" id="CP020918">
    <property type="protein sequence ID" value="AWG23597.1"/>
    <property type="molecule type" value="Genomic_DNA"/>
</dbReference>
<evidence type="ECO:0000256" key="7">
    <source>
        <dbReference type="PROSITE-ProRule" id="PRU01360"/>
    </source>
</evidence>
<dbReference type="InterPro" id="IPR037066">
    <property type="entry name" value="Plug_dom_sf"/>
</dbReference>
<dbReference type="NCBIfam" id="TIGR04057">
    <property type="entry name" value="SusC_RagA_signa"/>
    <property type="match status" value="1"/>
</dbReference>
<dbReference type="OrthoDB" id="9768177at2"/>
<keyword evidence="10" id="KW-1185">Reference proteome</keyword>
<dbReference type="KEGG" id="ffa:FFWV33_07425"/>
<dbReference type="Pfam" id="PF07715">
    <property type="entry name" value="Plug"/>
    <property type="match status" value="1"/>
</dbReference>
<sequence>MKLNLHGILVLMLVLVTQLSFAQGRIVSGVVSENTGLPFPGVSVLIKGTQIGTQTDIDGKYSIKAAPNQVLIFSFIGNKTQEVKATATKLNIKMESTTEQLDEVVLIGYGSQKKREITGSQSSIKGRDLDNLVTASFESQLAGRAAGVQVVTNSGILGAAPIFRIRGVASITGGTYPLIIVDGVPIVTGDTGGVASTNGLGDINPNDIESYEILKDGAATAIYGSRAANGVVLITTKSGKKGSIKTSFNNSYGFSNAVKLYDLLQTPDFLTISKEKGNYAAGSTYNTDWQKATLKSNAAQVNNTLSMSGGTDKGRFYVSLGASDLEGIATANDMKRYTVRTNVDANVTKWLTIGTNIGLTKTEYNGLNTGGTTGNALSGSIYAATKMLPNTPIYDAANAIGYNLDLVNNRVGQADNIIPIANNLPNIVYILDKNKYSSKITRILASAFASAKITPDLEFRMQGSIDNSINKGFQYLNPVNGDGFSSQGYLYNDNTEYLRYNWQNILNYNKTFATNHTVGITAVSEYQKQNYDNFWGEGKILLNEFYNKGLITNAYSTKDSGGSQTQNGIMSYVGRINYNFAKRYFIQASIRRDGISKLSEATRWNNFTGVSGGWTISNEKFMEGIKDVVSDLKIRGSYSEVGNTDIGNYPYLGLTSSSPYGTLNGIAYSQFGNDQLQWERSKKTDFGVDLGLFNNKVNLTFDYFKNNVDQLILAAPTAPSLGIPFNTVNKNIGSLDNKGLEFSASYKLVKGNFSWNVSANVTFIENKVNKLFAGQDILYDYNIIREGEPLKALYGYRYYGVNATNGNPIYYKADNTLVEGNANTSKYTVYDPANPGVTGAASSLDASKDKSVLGNTLPTYYGALNNNFTYKGFDFGFMFRFSGGNKIFNATRRDLVTQDFSNNGTEILGRWQSATNPGDGWTPRIVGGSNTFTNLTGHLTTRFVENGDFISLDNITLGYTLPSSITKKLKIDTIRIYTLGQGLVMITKYTGINPEMQNTQVTQYSGVDYIGTPRSKTISFGVNVNF</sequence>
<protein>
    <submittedName>
        <fullName evidence="9">SusC/RagA family protein</fullName>
    </submittedName>
</protein>
<dbReference type="Gene3D" id="2.40.170.20">
    <property type="entry name" value="TonB-dependent receptor, beta-barrel domain"/>
    <property type="match status" value="1"/>
</dbReference>
<keyword evidence="5 7" id="KW-0472">Membrane</keyword>
<reference evidence="9 10" key="1">
    <citation type="submission" date="2017-04" db="EMBL/GenBank/DDBJ databases">
        <title>Compelte genome sequence of WV33.</title>
        <authorList>
            <person name="Lee P.C."/>
        </authorList>
    </citation>
    <scope>NUCLEOTIDE SEQUENCE [LARGE SCALE GENOMIC DNA]</scope>
    <source>
        <strain evidence="9 10">WV33</strain>
    </source>
</reference>
<dbReference type="InterPro" id="IPR039426">
    <property type="entry name" value="TonB-dep_rcpt-like"/>
</dbReference>
<keyword evidence="4 7" id="KW-0812">Transmembrane</keyword>
<feature type="domain" description="TonB-dependent receptor plug" evidence="8">
    <location>
        <begin position="113"/>
        <end position="231"/>
    </location>
</feature>
<dbReference type="NCBIfam" id="TIGR04056">
    <property type="entry name" value="OMP_RagA_SusC"/>
    <property type="match status" value="1"/>
</dbReference>
<evidence type="ECO:0000256" key="5">
    <source>
        <dbReference type="ARBA" id="ARBA00023136"/>
    </source>
</evidence>
<dbReference type="InterPro" id="IPR008969">
    <property type="entry name" value="CarboxyPept-like_regulatory"/>
</dbReference>
<dbReference type="PROSITE" id="PS52016">
    <property type="entry name" value="TONB_DEPENDENT_REC_3"/>
    <property type="match status" value="1"/>
</dbReference>
<evidence type="ECO:0000256" key="3">
    <source>
        <dbReference type="ARBA" id="ARBA00022452"/>
    </source>
</evidence>
<dbReference type="GO" id="GO:0009279">
    <property type="term" value="C:cell outer membrane"/>
    <property type="evidence" value="ECO:0007669"/>
    <property type="project" value="UniProtKB-SubCell"/>
</dbReference>
<evidence type="ECO:0000256" key="1">
    <source>
        <dbReference type="ARBA" id="ARBA00004571"/>
    </source>
</evidence>
<dbReference type="Gene3D" id="2.60.40.1120">
    <property type="entry name" value="Carboxypeptidase-like, regulatory domain"/>
    <property type="match status" value="1"/>
</dbReference>
<dbReference type="Proteomes" id="UP000244527">
    <property type="component" value="Chromosome"/>
</dbReference>
<evidence type="ECO:0000256" key="4">
    <source>
        <dbReference type="ARBA" id="ARBA00022692"/>
    </source>
</evidence>
<accession>A0A2S1LIQ5</accession>